<feature type="compositionally biased region" description="Basic and acidic residues" evidence="3">
    <location>
        <begin position="479"/>
        <end position="495"/>
    </location>
</feature>
<keyword evidence="1" id="KW-0479">Metal-binding</keyword>
<feature type="domain" description="BRCT" evidence="4">
    <location>
        <begin position="118"/>
        <end position="201"/>
    </location>
</feature>
<feature type="domain" description="BRCT" evidence="4">
    <location>
        <begin position="700"/>
        <end position="792"/>
    </location>
</feature>
<evidence type="ECO:0000256" key="1">
    <source>
        <dbReference type="ARBA" id="ARBA00022771"/>
    </source>
</evidence>
<dbReference type="SUPFAM" id="SSF57903">
    <property type="entry name" value="FYVE/PHD zinc finger"/>
    <property type="match status" value="1"/>
</dbReference>
<feature type="compositionally biased region" description="Polar residues" evidence="3">
    <location>
        <begin position="502"/>
        <end position="516"/>
    </location>
</feature>
<dbReference type="InterPro" id="IPR036420">
    <property type="entry name" value="BRCT_dom_sf"/>
</dbReference>
<feature type="region of interest" description="Disordered" evidence="3">
    <location>
        <begin position="678"/>
        <end position="699"/>
    </location>
</feature>
<proteinExistence type="predicted"/>
<dbReference type="PANTHER" id="PTHR47181:SF2">
    <property type="entry name" value="BRCA1 C TERMINUS DOMAIN CONTAINING PROTEIN, EXPRESSED"/>
    <property type="match status" value="1"/>
</dbReference>
<dbReference type="EMBL" id="JABFUD020000014">
    <property type="protein sequence ID" value="KAI5070305.1"/>
    <property type="molecule type" value="Genomic_DNA"/>
</dbReference>
<dbReference type="Gene3D" id="3.40.50.10190">
    <property type="entry name" value="BRCT domain"/>
    <property type="match status" value="4"/>
</dbReference>
<dbReference type="InterPro" id="IPR013083">
    <property type="entry name" value="Znf_RING/FYVE/PHD"/>
</dbReference>
<comment type="caution">
    <text evidence="5">The sequence shown here is derived from an EMBL/GenBank/DDBJ whole genome shotgun (WGS) entry which is preliminary data.</text>
</comment>
<feature type="region of interest" description="Disordered" evidence="3">
    <location>
        <begin position="615"/>
        <end position="640"/>
    </location>
</feature>
<dbReference type="CDD" id="cd17711">
    <property type="entry name" value="BRCT_PAXIP1_rpt3"/>
    <property type="match status" value="1"/>
</dbReference>
<dbReference type="PANTHER" id="PTHR47181">
    <property type="entry name" value="BRCA1 C TERMINUS DOMAIN CONTAINING PROTEIN, EXPRESSED"/>
    <property type="match status" value="1"/>
</dbReference>
<name>A0A9D4ULW3_ADICA</name>
<reference evidence="5" key="1">
    <citation type="submission" date="2021-01" db="EMBL/GenBank/DDBJ databases">
        <title>Adiantum capillus-veneris genome.</title>
        <authorList>
            <person name="Fang Y."/>
            <person name="Liao Q."/>
        </authorList>
    </citation>
    <scope>NUCLEOTIDE SEQUENCE</scope>
    <source>
        <strain evidence="5">H3</strain>
        <tissue evidence="5">Leaf</tissue>
    </source>
</reference>
<feature type="domain" description="BRCT" evidence="4">
    <location>
        <begin position="14"/>
        <end position="105"/>
    </location>
</feature>
<dbReference type="PROSITE" id="PS50172">
    <property type="entry name" value="BRCT"/>
    <property type="match status" value="3"/>
</dbReference>
<evidence type="ECO:0000259" key="4">
    <source>
        <dbReference type="PROSITE" id="PS50172"/>
    </source>
</evidence>
<dbReference type="GO" id="GO:0008270">
    <property type="term" value="F:zinc ion binding"/>
    <property type="evidence" value="ECO:0007669"/>
    <property type="project" value="UniProtKB-KW"/>
</dbReference>
<gene>
    <name evidence="5" type="ORF">GOP47_0014648</name>
</gene>
<feature type="region of interest" description="Disordered" evidence="3">
    <location>
        <begin position="1020"/>
        <end position="1048"/>
    </location>
</feature>
<keyword evidence="2" id="KW-0862">Zinc</keyword>
<evidence type="ECO:0000256" key="2">
    <source>
        <dbReference type="ARBA" id="ARBA00022833"/>
    </source>
</evidence>
<dbReference type="OrthoDB" id="1935339at2759"/>
<dbReference type="InterPro" id="IPR011011">
    <property type="entry name" value="Znf_FYVE_PHD"/>
</dbReference>
<organism evidence="5 6">
    <name type="scientific">Adiantum capillus-veneris</name>
    <name type="common">Maidenhair fern</name>
    <dbReference type="NCBI Taxonomy" id="13818"/>
    <lineage>
        <taxon>Eukaryota</taxon>
        <taxon>Viridiplantae</taxon>
        <taxon>Streptophyta</taxon>
        <taxon>Embryophyta</taxon>
        <taxon>Tracheophyta</taxon>
        <taxon>Polypodiopsida</taxon>
        <taxon>Polypodiidae</taxon>
        <taxon>Polypodiales</taxon>
        <taxon>Pteridineae</taxon>
        <taxon>Pteridaceae</taxon>
        <taxon>Vittarioideae</taxon>
        <taxon>Adiantum</taxon>
    </lineage>
</organism>
<evidence type="ECO:0000313" key="6">
    <source>
        <dbReference type="Proteomes" id="UP000886520"/>
    </source>
</evidence>
<keyword evidence="1" id="KW-0863">Zinc-finger</keyword>
<dbReference type="InterPro" id="IPR044254">
    <property type="entry name" value="At4g02110-like"/>
</dbReference>
<dbReference type="CDD" id="cd17738">
    <property type="entry name" value="BRCT_TopBP1_rpt7"/>
    <property type="match status" value="1"/>
</dbReference>
<dbReference type="SUPFAM" id="SSF52113">
    <property type="entry name" value="BRCT domain"/>
    <property type="match status" value="3"/>
</dbReference>
<feature type="region of interest" description="Disordered" evidence="3">
    <location>
        <begin position="438"/>
        <end position="523"/>
    </location>
</feature>
<keyword evidence="6" id="KW-1185">Reference proteome</keyword>
<evidence type="ECO:0000313" key="5">
    <source>
        <dbReference type="EMBL" id="KAI5070305.1"/>
    </source>
</evidence>
<dbReference type="Proteomes" id="UP000886520">
    <property type="component" value="Chromosome 14"/>
</dbReference>
<dbReference type="Pfam" id="PF12738">
    <property type="entry name" value="PTCB-BRCT"/>
    <property type="match status" value="1"/>
</dbReference>
<feature type="compositionally biased region" description="Basic and acidic residues" evidence="3">
    <location>
        <begin position="1029"/>
        <end position="1043"/>
    </location>
</feature>
<sequence>MLGVVTNSGSQDSPPPPLFAGVFFLLSGFDPSTQSQLEEALEQHGGVNVGEYNGSCTHVIVPRTFLWDDPVCAATRKDGKCLCSEIWVSDCLEHGVIADVNHVVYRPLRDSQGIPGTKNLVVCLTGYQGSARRNVMRMVYMMGAQFSKPLVAHRITHLVCYKFEGEKFSLAKQLGLKLVNHQWLEDCLRTWALLSEEDYKKSGFEVELSEVEAKDSEDDGNLKSSLLKSEVPKGPAIPCSGGEREEVKFQAEINKFSVEHSAKDKQKEEHIFSDFSSPQKQGDTVKKSNVTSIMGEQNVVIENEFVSEMQEEGRHANLTSPQIKGTPDVLRSSKKQTIVVNVDDSCSLLEQGVRVCAGGDSPGTILLEGCDLGSSCKGKNVSKLATPNVGNSNSVEFKLAFNSSSINKDEKDKNTLIPQETPCKVSCEVEKMTLDVPVGGSKTTKRKSRLSAKEDNKVSGTKKQGKMSKKSDLTSTTEQKIHTAEEVVSDKKVTSHPEVASSPKSQNVEGSTNNNGYLFMRGGDTHGADESVCILQMEGDNPGGSLSKADKVLKVITPTKPDENAANLEPVLGRPGLNKGGVVTTPTAEVIKCDMAAIGGKNLPNKAVPVITSMSKGKRNQTAKSDVEVSGTKKQGKQSKNLEIVSTTKKRISTAEKMVLDKENVACQSHDCKSEGKVSQEAAVGRKPHEMTGSQDKMSNVAKVTSQRCFALSGRKDDIKPLQALVKKLGGKLCRESHQWSHQTTHLVVAGQLRRTEKLFAAAAAGRWIVRDDYLRDSCEVGSFLDEKKYEWHGVGMTKDGAISFEAPRKWREQRETAGCCALEGLRILLYGECIIPSLDTLRRAIRAGGADLVATCPPYTKFLASKVDFAIVNPGTPKNDQWIQEFLSHDIACVTTDFFVDFVCKPSSSLDRHILYDTHSLVEAVVTRLQASNAGAKRGRQESIDKGEEGAGGEDICCAVCGRSDREDVMLLCGDDKGSGCGTAMHIDCCKPPLEKVPANDCFNEFTIGLLLPESTPSFKVGPPQALSKEKSEGRSSPLKEEQLEEDEGGTIARMAYFNDFFSFLNEI</sequence>
<dbReference type="Gene3D" id="3.30.40.10">
    <property type="entry name" value="Zinc/RING finger domain, C3HC4 (zinc finger)"/>
    <property type="match status" value="1"/>
</dbReference>
<protein>
    <recommendedName>
        <fullName evidence="4">BRCT domain-containing protein</fullName>
    </recommendedName>
</protein>
<dbReference type="Pfam" id="PF00533">
    <property type="entry name" value="BRCT"/>
    <property type="match status" value="2"/>
</dbReference>
<dbReference type="AlphaFoldDB" id="A0A9D4ULW3"/>
<evidence type="ECO:0000256" key="3">
    <source>
        <dbReference type="SAM" id="MobiDB-lite"/>
    </source>
</evidence>
<accession>A0A9D4ULW3</accession>
<dbReference type="SMART" id="SM00292">
    <property type="entry name" value="BRCT"/>
    <property type="match status" value="4"/>
</dbReference>
<dbReference type="InterPro" id="IPR001357">
    <property type="entry name" value="BRCT_dom"/>
</dbReference>
<dbReference type="CDD" id="cd17730">
    <property type="entry name" value="BRCT_PAXIP1_rpt4"/>
    <property type="match status" value="1"/>
</dbReference>